<feature type="signal peptide" evidence="2">
    <location>
        <begin position="1"/>
        <end position="41"/>
    </location>
</feature>
<gene>
    <name evidence="3" type="ORF">EJ104_06015</name>
</gene>
<evidence type="ECO:0000313" key="3">
    <source>
        <dbReference type="EMBL" id="RTR27739.1"/>
    </source>
</evidence>
<keyword evidence="4" id="KW-1185">Reference proteome</keyword>
<organism evidence="3 4">
    <name type="scientific">Deinococcus radiophilus</name>
    <dbReference type="NCBI Taxonomy" id="32062"/>
    <lineage>
        <taxon>Bacteria</taxon>
        <taxon>Thermotogati</taxon>
        <taxon>Deinococcota</taxon>
        <taxon>Deinococci</taxon>
        <taxon>Deinococcales</taxon>
        <taxon>Deinococcaceae</taxon>
        <taxon>Deinococcus</taxon>
    </lineage>
</organism>
<proteinExistence type="predicted"/>
<dbReference type="AlphaFoldDB" id="A0A3S0JS12"/>
<sequence>MFGSAASRTTLAGPKLIMLRPMKRQVTLTALATLLAGAALAQNSSTTIGNVTITKPGDVKNVTTPRPTPARTPSTSGAAPLITPVAAPRDLPDGWRHLQGRITAPSNVRLPAGSKAQITIEEMNRRGQTLSVYLKVNFGTTSLSTPYTLRYSTFRLNPQNVYVVKAKVFDRSGRTLYYSKQAYQVPTQRAASMNIPVVR</sequence>
<dbReference type="Pfam" id="PF09619">
    <property type="entry name" value="YscW"/>
    <property type="match status" value="1"/>
</dbReference>
<evidence type="ECO:0000256" key="1">
    <source>
        <dbReference type="SAM" id="MobiDB-lite"/>
    </source>
</evidence>
<evidence type="ECO:0000256" key="2">
    <source>
        <dbReference type="SAM" id="SignalP"/>
    </source>
</evidence>
<evidence type="ECO:0000313" key="4">
    <source>
        <dbReference type="Proteomes" id="UP000277766"/>
    </source>
</evidence>
<feature type="region of interest" description="Disordered" evidence="1">
    <location>
        <begin position="58"/>
        <end position="80"/>
    </location>
</feature>
<dbReference type="Proteomes" id="UP000277766">
    <property type="component" value="Unassembled WGS sequence"/>
</dbReference>
<dbReference type="EMBL" id="RXPE01000009">
    <property type="protein sequence ID" value="RTR27739.1"/>
    <property type="molecule type" value="Genomic_DNA"/>
</dbReference>
<dbReference type="OrthoDB" id="68561at2"/>
<protein>
    <submittedName>
        <fullName evidence="3">Uncharacterized protein</fullName>
    </submittedName>
</protein>
<name>A0A3S0JS12_9DEIO</name>
<keyword evidence="2" id="KW-0732">Signal</keyword>
<reference evidence="3 4" key="1">
    <citation type="submission" date="2018-12" db="EMBL/GenBank/DDBJ databases">
        <title>Deinococcus radiophilus ATCC 27603 genome sequencing and assembly.</title>
        <authorList>
            <person name="Maclea K.S."/>
            <person name="Maynard C.R."/>
        </authorList>
    </citation>
    <scope>NUCLEOTIDE SEQUENCE [LARGE SCALE GENOMIC DNA]</scope>
    <source>
        <strain evidence="3 4">ATCC 27603</strain>
    </source>
</reference>
<feature type="chain" id="PRO_5018697367" evidence="2">
    <location>
        <begin position="42"/>
        <end position="199"/>
    </location>
</feature>
<dbReference type="InterPro" id="IPR039366">
    <property type="entry name" value="Pilotin"/>
</dbReference>
<comment type="caution">
    <text evidence="3">The sequence shown here is derived from an EMBL/GenBank/DDBJ whole genome shotgun (WGS) entry which is preliminary data.</text>
</comment>
<accession>A0A3S0JS12</accession>
<feature type="compositionally biased region" description="Low complexity" evidence="1">
    <location>
        <begin position="63"/>
        <end position="80"/>
    </location>
</feature>